<dbReference type="AlphaFoldDB" id="A0ABD1YD26"/>
<gene>
    <name evidence="2" type="ORF">R1flu_003579</name>
</gene>
<evidence type="ECO:0000313" key="2">
    <source>
        <dbReference type="EMBL" id="KAL2623374.1"/>
    </source>
</evidence>
<evidence type="ECO:0000256" key="1">
    <source>
        <dbReference type="SAM" id="MobiDB-lite"/>
    </source>
</evidence>
<feature type="compositionally biased region" description="Basic and acidic residues" evidence="1">
    <location>
        <begin position="192"/>
        <end position="204"/>
    </location>
</feature>
<accession>A0ABD1YD26</accession>
<feature type="compositionally biased region" description="Polar residues" evidence="1">
    <location>
        <begin position="180"/>
        <end position="189"/>
    </location>
</feature>
<reference evidence="2 3" key="1">
    <citation type="submission" date="2024-09" db="EMBL/GenBank/DDBJ databases">
        <title>Chromosome-scale assembly of Riccia fluitans.</title>
        <authorList>
            <person name="Paukszto L."/>
            <person name="Sawicki J."/>
            <person name="Karawczyk K."/>
            <person name="Piernik-Szablinska J."/>
            <person name="Szczecinska M."/>
            <person name="Mazdziarz M."/>
        </authorList>
    </citation>
    <scope>NUCLEOTIDE SEQUENCE [LARGE SCALE GENOMIC DNA]</scope>
    <source>
        <strain evidence="2">Rf_01</strain>
        <tissue evidence="2">Aerial parts of the thallus</tissue>
    </source>
</reference>
<evidence type="ECO:0000313" key="3">
    <source>
        <dbReference type="Proteomes" id="UP001605036"/>
    </source>
</evidence>
<protein>
    <submittedName>
        <fullName evidence="2">Uncharacterized protein</fullName>
    </submittedName>
</protein>
<keyword evidence="3" id="KW-1185">Reference proteome</keyword>
<dbReference type="EMBL" id="JBHFFA010000006">
    <property type="protein sequence ID" value="KAL2623374.1"/>
    <property type="molecule type" value="Genomic_DNA"/>
</dbReference>
<dbReference type="Proteomes" id="UP001605036">
    <property type="component" value="Unassembled WGS sequence"/>
</dbReference>
<proteinExistence type="predicted"/>
<organism evidence="2 3">
    <name type="scientific">Riccia fluitans</name>
    <dbReference type="NCBI Taxonomy" id="41844"/>
    <lineage>
        <taxon>Eukaryota</taxon>
        <taxon>Viridiplantae</taxon>
        <taxon>Streptophyta</taxon>
        <taxon>Embryophyta</taxon>
        <taxon>Marchantiophyta</taxon>
        <taxon>Marchantiopsida</taxon>
        <taxon>Marchantiidae</taxon>
        <taxon>Marchantiales</taxon>
        <taxon>Ricciaceae</taxon>
        <taxon>Riccia</taxon>
    </lineage>
</organism>
<sequence>MTQTVWALGQILERKDNAARIADPSLWRWDKEASQPKGWNKTTAEWREVLGRLDSDTDQLNKTWNGTKIEWLDGALRKKVFKVTLLLVLATYTRAIWKERCIKQFDGKRAARPITRILEEGCTVSRELVAAAPHENRRETATKALADMKLLTENSRNQEIRLSLISHWLRRSDEDLNYGNGWNSGNEALSSKGERSMSNERIEERTPKDGIGELEREMEHLGFV</sequence>
<feature type="region of interest" description="Disordered" evidence="1">
    <location>
        <begin position="180"/>
        <end position="204"/>
    </location>
</feature>
<name>A0ABD1YD26_9MARC</name>
<comment type="caution">
    <text evidence="2">The sequence shown here is derived from an EMBL/GenBank/DDBJ whole genome shotgun (WGS) entry which is preliminary data.</text>
</comment>